<organism evidence="1">
    <name type="scientific">Dickeya oryzae</name>
    <dbReference type="NCBI Taxonomy" id="1240404"/>
    <lineage>
        <taxon>Bacteria</taxon>
        <taxon>Pseudomonadati</taxon>
        <taxon>Pseudomonadota</taxon>
        <taxon>Gammaproteobacteria</taxon>
        <taxon>Enterobacterales</taxon>
        <taxon>Pectobacteriaceae</taxon>
        <taxon>Dickeya</taxon>
    </lineage>
</organism>
<reference evidence="1" key="1">
    <citation type="submission" date="2024-07" db="EMBL/GenBank/DDBJ databases">
        <authorList>
            <person name="Pedron J."/>
        </authorList>
    </citation>
    <scope>NUCLEOTIDE SEQUENCE</scope>
    <source>
        <strain evidence="1">A642-S2-A17</strain>
    </source>
</reference>
<gene>
    <name evidence="1" type="ORF">LF923_0008485</name>
</gene>
<protein>
    <recommendedName>
        <fullName evidence="2">DUF551 domain-containing protein</fullName>
    </recommendedName>
</protein>
<dbReference type="EMBL" id="CP162411">
    <property type="protein sequence ID" value="XDL16256.1"/>
    <property type="molecule type" value="Genomic_DNA"/>
</dbReference>
<evidence type="ECO:0008006" key="2">
    <source>
        <dbReference type="Google" id="ProtNLM"/>
    </source>
</evidence>
<dbReference type="RefSeq" id="WP_038906866.1">
    <property type="nucleotide sequence ID" value="NZ_CM001972.1"/>
</dbReference>
<accession>A0AB39IEA7</accession>
<evidence type="ECO:0000313" key="1">
    <source>
        <dbReference type="EMBL" id="XDL16256.1"/>
    </source>
</evidence>
<dbReference type="AlphaFoldDB" id="A0AB39IEA7"/>
<name>A0AB39IEA7_9GAMM</name>
<proteinExistence type="predicted"/>
<sequence length="168" mass="19144">MKIDISNTRLEVIGFGSVPASAEESRTMARYILELYTHPASSVELDNGEALMTPLFREWRKVSSGQPELPLGEIAEYWVCWKGQNDGVLRVSQAKYMNCPCSGDEETLPDWVMYTDDGDPFNAVGWHEQYSHPEYTAYYAPFERGEIIAYTPQERPPIPNFLPEEVKS</sequence>